<sequence>MSSEYIFIIASIVAIFSILTIFKIQLEKLKANPENMQKIQLTFFIGIAIAELIPVILLFYGIMNITPVAALSELYVPAFVILAVMAFGSFFVYLQTKADVSEDAKNLVTSFAFVANAVAMSIPIISLVGLFMMLPK</sequence>
<dbReference type="RefSeq" id="WP_307230207.1">
    <property type="nucleotide sequence ID" value="NZ_JAUSTT010000015.1"/>
</dbReference>
<dbReference type="Proteomes" id="UP001223586">
    <property type="component" value="Unassembled WGS sequence"/>
</dbReference>
<dbReference type="InterPro" id="IPR038662">
    <property type="entry name" value="ATP_synth_F0_csu_sf"/>
</dbReference>
<keyword evidence="3" id="KW-1133">Transmembrane helix</keyword>
<protein>
    <submittedName>
        <fullName evidence="4">Membrane protein YiaA</fullName>
    </submittedName>
</protein>
<keyword evidence="5" id="KW-1185">Reference proteome</keyword>
<feature type="transmembrane region" description="Helical" evidence="3">
    <location>
        <begin position="74"/>
        <end position="94"/>
    </location>
</feature>
<evidence type="ECO:0000313" key="5">
    <source>
        <dbReference type="Proteomes" id="UP001223586"/>
    </source>
</evidence>
<feature type="transmembrane region" description="Helical" evidence="3">
    <location>
        <begin position="106"/>
        <end position="134"/>
    </location>
</feature>
<evidence type="ECO:0000313" key="4">
    <source>
        <dbReference type="EMBL" id="MDQ0176781.1"/>
    </source>
</evidence>
<name>A0ABT9WU07_9BACI</name>
<gene>
    <name evidence="4" type="ORF">J2S08_002639</name>
</gene>
<keyword evidence="2" id="KW-0813">Transport</keyword>
<dbReference type="EMBL" id="JAUSTT010000015">
    <property type="protein sequence ID" value="MDQ0176781.1"/>
    <property type="molecule type" value="Genomic_DNA"/>
</dbReference>
<keyword evidence="3" id="KW-0812">Transmembrane</keyword>
<keyword evidence="3" id="KW-0472">Membrane</keyword>
<keyword evidence="1" id="KW-0375">Hydrogen ion transport</keyword>
<keyword evidence="2" id="KW-0406">Ion transport</keyword>
<comment type="caution">
    <text evidence="4">The sequence shown here is derived from an EMBL/GenBank/DDBJ whole genome shotgun (WGS) entry which is preliminary data.</text>
</comment>
<evidence type="ECO:0000256" key="1">
    <source>
        <dbReference type="ARBA" id="ARBA00022781"/>
    </source>
</evidence>
<organism evidence="4 5">
    <name type="scientific">Bacillus chungangensis</name>
    <dbReference type="NCBI Taxonomy" id="587633"/>
    <lineage>
        <taxon>Bacteria</taxon>
        <taxon>Bacillati</taxon>
        <taxon>Bacillota</taxon>
        <taxon>Bacilli</taxon>
        <taxon>Bacillales</taxon>
        <taxon>Bacillaceae</taxon>
        <taxon>Bacillus</taxon>
    </lineage>
</organism>
<evidence type="ECO:0000256" key="3">
    <source>
        <dbReference type="SAM" id="Phobius"/>
    </source>
</evidence>
<proteinExistence type="predicted"/>
<feature type="transmembrane region" description="Helical" evidence="3">
    <location>
        <begin position="6"/>
        <end position="22"/>
    </location>
</feature>
<accession>A0ABT9WU07</accession>
<reference evidence="4 5" key="1">
    <citation type="submission" date="2023-07" db="EMBL/GenBank/DDBJ databases">
        <title>Genomic Encyclopedia of Type Strains, Phase IV (KMG-IV): sequencing the most valuable type-strain genomes for metagenomic binning, comparative biology and taxonomic classification.</title>
        <authorList>
            <person name="Goeker M."/>
        </authorList>
    </citation>
    <scope>NUCLEOTIDE SEQUENCE [LARGE SCALE GENOMIC DNA]</scope>
    <source>
        <strain evidence="4 5">DSM 23837</strain>
    </source>
</reference>
<dbReference type="Gene3D" id="1.20.20.10">
    <property type="entry name" value="F1F0 ATP synthase subunit C"/>
    <property type="match status" value="1"/>
</dbReference>
<feature type="transmembrane region" description="Helical" evidence="3">
    <location>
        <begin position="43"/>
        <end position="62"/>
    </location>
</feature>
<evidence type="ECO:0000256" key="2">
    <source>
        <dbReference type="ARBA" id="ARBA00023065"/>
    </source>
</evidence>